<evidence type="ECO:0000313" key="5">
    <source>
        <dbReference type="Proteomes" id="UP000198280"/>
    </source>
</evidence>
<keyword evidence="1 3" id="KW-0732">Signal</keyword>
<sequence>MPSYQPPRSTPFHRPLLAAALAAAAVLVTAPAANASGAVPQAAAAVATHDQAVTGAERRAVLDYWTPERIAALTQPSSGNPPRSGPDGAPWTGRNALARTVGRLFFTDHGEDASCTATVVDSANGSTVVTAGHCVNNTDLIGEDNQWTRNVLFVPGYRDGRAPYGKFTGRLGVVAPTWLENDQQHGEVYGAYDQAFVVLNTDARGRTVQAAAGAAQRIGFDRPGGRTVHQFGYPRSASDPDREGLPEYTGERLAYCIGRAQQVLGTAEFPAAKGLWGAECVMGGGSSGGPRIAGLDPESGVGTVVGDNSEGSRLDAGGNACDPWEPAPDCTRHLVGPQFTSAVTGPLYERAGRATR</sequence>
<gene>
    <name evidence="4" type="ORF">SAMN05216252_105434</name>
</gene>
<feature type="chain" id="PRO_5013280552" description="Trypsin" evidence="3">
    <location>
        <begin position="36"/>
        <end position="356"/>
    </location>
</feature>
<dbReference type="EMBL" id="FZOF01000005">
    <property type="protein sequence ID" value="SNS42498.1"/>
    <property type="molecule type" value="Genomic_DNA"/>
</dbReference>
<feature type="signal peptide" evidence="3">
    <location>
        <begin position="1"/>
        <end position="35"/>
    </location>
</feature>
<reference evidence="4 5" key="1">
    <citation type="submission" date="2017-06" db="EMBL/GenBank/DDBJ databases">
        <authorList>
            <person name="Kim H.J."/>
            <person name="Triplett B.A."/>
        </authorList>
    </citation>
    <scope>NUCLEOTIDE SEQUENCE [LARGE SCALE GENOMIC DNA]</scope>
    <source>
        <strain evidence="4 5">CGMCC 4.1858</strain>
    </source>
</reference>
<dbReference type="RefSeq" id="WP_089223973.1">
    <property type="nucleotide sequence ID" value="NZ_FZOF01000005.1"/>
</dbReference>
<dbReference type="PANTHER" id="PTHR15462">
    <property type="entry name" value="SERINE PROTEASE"/>
    <property type="match status" value="1"/>
</dbReference>
<dbReference type="InterPro" id="IPR043504">
    <property type="entry name" value="Peptidase_S1_PA_chymotrypsin"/>
</dbReference>
<feature type="region of interest" description="Disordered" evidence="2">
    <location>
        <begin position="72"/>
        <end position="93"/>
    </location>
</feature>
<protein>
    <recommendedName>
        <fullName evidence="6">Trypsin</fullName>
    </recommendedName>
</protein>
<accession>A0A239EDZ6</accession>
<evidence type="ECO:0008006" key="6">
    <source>
        <dbReference type="Google" id="ProtNLM"/>
    </source>
</evidence>
<organism evidence="4 5">
    <name type="scientific">Actinacidiphila glaucinigra</name>
    <dbReference type="NCBI Taxonomy" id="235986"/>
    <lineage>
        <taxon>Bacteria</taxon>
        <taxon>Bacillati</taxon>
        <taxon>Actinomycetota</taxon>
        <taxon>Actinomycetes</taxon>
        <taxon>Kitasatosporales</taxon>
        <taxon>Streptomycetaceae</taxon>
        <taxon>Actinacidiphila</taxon>
    </lineage>
</organism>
<evidence type="ECO:0000256" key="2">
    <source>
        <dbReference type="SAM" id="MobiDB-lite"/>
    </source>
</evidence>
<proteinExistence type="predicted"/>
<dbReference type="InterPro" id="IPR050966">
    <property type="entry name" value="Glutamyl_endopeptidase"/>
</dbReference>
<dbReference type="InterPro" id="IPR009003">
    <property type="entry name" value="Peptidase_S1_PA"/>
</dbReference>
<dbReference type="AlphaFoldDB" id="A0A239EDZ6"/>
<keyword evidence="5" id="KW-1185">Reference proteome</keyword>
<evidence type="ECO:0000256" key="3">
    <source>
        <dbReference type="SAM" id="SignalP"/>
    </source>
</evidence>
<dbReference type="Proteomes" id="UP000198280">
    <property type="component" value="Unassembled WGS sequence"/>
</dbReference>
<dbReference type="Gene3D" id="2.40.10.10">
    <property type="entry name" value="Trypsin-like serine proteases"/>
    <property type="match status" value="2"/>
</dbReference>
<evidence type="ECO:0000313" key="4">
    <source>
        <dbReference type="EMBL" id="SNS42498.1"/>
    </source>
</evidence>
<name>A0A239EDZ6_9ACTN</name>
<dbReference type="SUPFAM" id="SSF50494">
    <property type="entry name" value="Trypsin-like serine proteases"/>
    <property type="match status" value="1"/>
</dbReference>
<evidence type="ECO:0000256" key="1">
    <source>
        <dbReference type="ARBA" id="ARBA00022729"/>
    </source>
</evidence>
<dbReference type="OrthoDB" id="5121599at2"/>